<evidence type="ECO:0000256" key="1">
    <source>
        <dbReference type="ARBA" id="ARBA00004571"/>
    </source>
</evidence>
<evidence type="ECO:0000313" key="9">
    <source>
        <dbReference type="EMBL" id="ACL73283.1"/>
    </source>
</evidence>
<dbReference type="PANTHER" id="PTHR35093:SF8">
    <property type="entry name" value="OUTER MEMBRANE PROTEIN NMB0088-RELATED"/>
    <property type="match status" value="1"/>
</dbReference>
<sequence precursor="true">MYQSIRRSGVFICLASGLAATGVAQATNGYQLIGIGAYQKSLGGAVTANPGSAMTAITNPAGMARIGKRADFSMEAFMPERSVDFTATGGETGKSSVDLYGIPAIGWTAPVNGRDDLWFGGGMYGTSGMGVDYAQTEVMPGLSFDGYSNVMLWQMAPTLAWQVDDRLTLGASLNINYQSVAFKQRFINALGDVENNFDLSRSSSAFGIGASFGLLFDVNDRLTLGAAYKSKQVFGDHAYNLAQGDIDMSMMGGGPLPAGTYKLGLDFPQQLALGLAYRAIPAVTVSADVKWINWSDTMDKLAVTGPGGISVPMDPGWDDQTVYALGVDWAVNNRLNLRAGFNYGKSPIGNEDVSRNLILPAVVETHYTLGAGYNMDGNWELAFHYMYVPEKTFQAPATDPMLPGSKISLSEQSFGVNLGYRF</sequence>
<evidence type="ECO:0000256" key="2">
    <source>
        <dbReference type="ARBA" id="ARBA00008163"/>
    </source>
</evidence>
<evidence type="ECO:0000256" key="8">
    <source>
        <dbReference type="SAM" id="SignalP"/>
    </source>
</evidence>
<protein>
    <submittedName>
        <fullName evidence="9">Membrane protein involved in aromatic hydrocarbon degradation</fullName>
    </submittedName>
</protein>
<evidence type="ECO:0000256" key="5">
    <source>
        <dbReference type="ARBA" id="ARBA00022729"/>
    </source>
</evidence>
<dbReference type="GO" id="GO:0009279">
    <property type="term" value="C:cell outer membrane"/>
    <property type="evidence" value="ECO:0007669"/>
    <property type="project" value="UniProtKB-SubCell"/>
</dbReference>
<keyword evidence="6" id="KW-0472">Membrane</keyword>
<dbReference type="Proteomes" id="UP000002383">
    <property type="component" value="Chromosome"/>
</dbReference>
<keyword evidence="4" id="KW-0812">Transmembrane</keyword>
<dbReference type="Pfam" id="PF03349">
    <property type="entry name" value="Toluene_X"/>
    <property type="match status" value="1"/>
</dbReference>
<evidence type="ECO:0000256" key="3">
    <source>
        <dbReference type="ARBA" id="ARBA00022452"/>
    </source>
</evidence>
<dbReference type="RefSeq" id="WP_012638761.1">
    <property type="nucleotide sequence ID" value="NC_011901.1"/>
</dbReference>
<evidence type="ECO:0000256" key="7">
    <source>
        <dbReference type="ARBA" id="ARBA00023237"/>
    </source>
</evidence>
<comment type="similarity">
    <text evidence="2">Belongs to the OmpP1/FadL family.</text>
</comment>
<name>B8GUG3_THISH</name>
<keyword evidence="3" id="KW-1134">Transmembrane beta strand</keyword>
<dbReference type="KEGG" id="tgr:Tgr7_2203"/>
<keyword evidence="5 8" id="KW-0732">Signal</keyword>
<dbReference type="AlphaFoldDB" id="B8GUG3"/>
<dbReference type="STRING" id="396588.Tgr7_2203"/>
<dbReference type="SUPFAM" id="SSF56935">
    <property type="entry name" value="Porins"/>
    <property type="match status" value="1"/>
</dbReference>
<feature type="chain" id="PRO_5002870616" evidence="8">
    <location>
        <begin position="27"/>
        <end position="422"/>
    </location>
</feature>
<dbReference type="GO" id="GO:0015483">
    <property type="term" value="F:long-chain fatty acid transporting porin activity"/>
    <property type="evidence" value="ECO:0007669"/>
    <property type="project" value="TreeGrafter"/>
</dbReference>
<feature type="signal peptide" evidence="8">
    <location>
        <begin position="1"/>
        <end position="26"/>
    </location>
</feature>
<keyword evidence="10" id="KW-1185">Reference proteome</keyword>
<dbReference type="OrthoDB" id="19849at2"/>
<dbReference type="eggNOG" id="COG2067">
    <property type="taxonomic scope" value="Bacteria"/>
</dbReference>
<keyword evidence="7" id="KW-0998">Cell outer membrane</keyword>
<dbReference type="Gene3D" id="2.40.160.60">
    <property type="entry name" value="Outer membrane protein transport protein (OMPP1/FadL/TodX)"/>
    <property type="match status" value="1"/>
</dbReference>
<dbReference type="PANTHER" id="PTHR35093">
    <property type="entry name" value="OUTER MEMBRANE PROTEIN NMB0088-RELATED"/>
    <property type="match status" value="1"/>
</dbReference>
<comment type="subcellular location">
    <subcellularLocation>
        <location evidence="1">Cell outer membrane</location>
        <topology evidence="1">Multi-pass membrane protein</topology>
    </subcellularLocation>
</comment>
<gene>
    <name evidence="9" type="ordered locus">Tgr7_2203</name>
</gene>
<proteinExistence type="inferred from homology"/>
<dbReference type="EMBL" id="CP001339">
    <property type="protein sequence ID" value="ACL73283.1"/>
    <property type="molecule type" value="Genomic_DNA"/>
</dbReference>
<evidence type="ECO:0000256" key="6">
    <source>
        <dbReference type="ARBA" id="ARBA00023136"/>
    </source>
</evidence>
<accession>B8GUG3</accession>
<evidence type="ECO:0000313" key="10">
    <source>
        <dbReference type="Proteomes" id="UP000002383"/>
    </source>
</evidence>
<dbReference type="HOGENOM" id="CLU_035981_1_2_6"/>
<organism evidence="9 10">
    <name type="scientific">Thioalkalivibrio sulfidiphilus (strain HL-EbGR7)</name>
    <dbReference type="NCBI Taxonomy" id="396588"/>
    <lineage>
        <taxon>Bacteria</taxon>
        <taxon>Pseudomonadati</taxon>
        <taxon>Pseudomonadota</taxon>
        <taxon>Gammaproteobacteria</taxon>
        <taxon>Chromatiales</taxon>
        <taxon>Ectothiorhodospiraceae</taxon>
        <taxon>Thioalkalivibrio</taxon>
    </lineage>
</organism>
<reference evidence="9 10" key="1">
    <citation type="journal article" date="2011" name="Stand. Genomic Sci.">
        <title>Complete genome sequence of 'Thioalkalivibrio sulfidophilus' HL-EbGr7.</title>
        <authorList>
            <person name="Muyzer G."/>
            <person name="Sorokin D.Y."/>
            <person name="Mavromatis K."/>
            <person name="Lapidus A."/>
            <person name="Clum A."/>
            <person name="Ivanova N."/>
            <person name="Pati A."/>
            <person name="d'Haeseleer P."/>
            <person name="Woyke T."/>
            <person name="Kyrpides N.C."/>
        </authorList>
    </citation>
    <scope>NUCLEOTIDE SEQUENCE [LARGE SCALE GENOMIC DNA]</scope>
    <source>
        <strain evidence="9 10">HL-EbGR7</strain>
    </source>
</reference>
<dbReference type="InterPro" id="IPR005017">
    <property type="entry name" value="OMPP1/FadL/TodX"/>
</dbReference>
<evidence type="ECO:0000256" key="4">
    <source>
        <dbReference type="ARBA" id="ARBA00022692"/>
    </source>
</evidence>